<keyword evidence="1" id="KW-1133">Transmembrane helix</keyword>
<proteinExistence type="predicted"/>
<evidence type="ECO:0000256" key="1">
    <source>
        <dbReference type="SAM" id="Phobius"/>
    </source>
</evidence>
<reference evidence="2 3" key="2">
    <citation type="submission" date="2018-10" db="EMBL/GenBank/DDBJ databases">
        <authorList>
            <consortium name="Pathogen Informatics"/>
        </authorList>
    </citation>
    <scope>NUCLEOTIDE SEQUENCE [LARGE SCALE GENOMIC DNA]</scope>
</reference>
<keyword evidence="1" id="KW-0812">Transmembrane</keyword>
<accession>A0A0N4V596</accession>
<name>A0A0N4V596_ENTVE</name>
<dbReference type="Proteomes" id="UP000274131">
    <property type="component" value="Unassembled WGS sequence"/>
</dbReference>
<feature type="transmembrane region" description="Helical" evidence="1">
    <location>
        <begin position="94"/>
        <end position="115"/>
    </location>
</feature>
<sequence length="344" mass="38502">MSVPCVDLEWMYSTRSAPFPTVIQTDVVVPNTKNMSNCEVMVSHHENKYSRNRITWRLPRDCSKRILGYTCRIPTESPKSIDDNRVTASVAKRLLGISIAFLTVVSVLAFIGVFLRVFHSLVSFAGEDMAVEKRIPSAETSRRLSSYPRYELVCKGRLILFHLFGCISLTGCSGYCSEIFKNAICAKALKSSQLNYPSDRLAEISVSFIYFSTEGILFDLCTTEGLNLLANSPVGQRPGTLDVVALNLLRSPSFAGIAGTRNMEVLFDARITRAAQPVPQPEFMDNRKSRCEGSFLKLLIWECRLKAGNILSSDHRTRLVLIVMLDELQTTSLNEVNALQIFHE</sequence>
<evidence type="ECO:0000313" key="2">
    <source>
        <dbReference type="EMBL" id="VDD90264.1"/>
    </source>
</evidence>
<evidence type="ECO:0000313" key="4">
    <source>
        <dbReference type="WBParaSite" id="EVEC_0000538401-mRNA-1"/>
    </source>
</evidence>
<keyword evidence="1" id="KW-0472">Membrane</keyword>
<dbReference type="EMBL" id="UXUI01008027">
    <property type="protein sequence ID" value="VDD90264.1"/>
    <property type="molecule type" value="Genomic_DNA"/>
</dbReference>
<evidence type="ECO:0000313" key="3">
    <source>
        <dbReference type="Proteomes" id="UP000274131"/>
    </source>
</evidence>
<organism evidence="4">
    <name type="scientific">Enterobius vermicularis</name>
    <name type="common">Human pinworm</name>
    <dbReference type="NCBI Taxonomy" id="51028"/>
    <lineage>
        <taxon>Eukaryota</taxon>
        <taxon>Metazoa</taxon>
        <taxon>Ecdysozoa</taxon>
        <taxon>Nematoda</taxon>
        <taxon>Chromadorea</taxon>
        <taxon>Rhabditida</taxon>
        <taxon>Spirurina</taxon>
        <taxon>Oxyuridomorpha</taxon>
        <taxon>Oxyuroidea</taxon>
        <taxon>Oxyuridae</taxon>
        <taxon>Enterobius</taxon>
    </lineage>
</organism>
<dbReference type="AlphaFoldDB" id="A0A0N4V596"/>
<dbReference type="WBParaSite" id="EVEC_0000538401-mRNA-1">
    <property type="protein sequence ID" value="EVEC_0000538401-mRNA-1"/>
    <property type="gene ID" value="EVEC_0000538401"/>
</dbReference>
<keyword evidence="3" id="KW-1185">Reference proteome</keyword>
<reference evidence="4" key="1">
    <citation type="submission" date="2017-02" db="UniProtKB">
        <authorList>
            <consortium name="WormBaseParasite"/>
        </authorList>
    </citation>
    <scope>IDENTIFICATION</scope>
</reference>
<gene>
    <name evidence="2" type="ORF">EVEC_LOCUS5015</name>
</gene>
<protein>
    <submittedName>
        <fullName evidence="2 4">Uncharacterized protein</fullName>
    </submittedName>
</protein>